<reference evidence="5" key="1">
    <citation type="submission" date="2021-03" db="EMBL/GenBank/DDBJ databases">
        <title>Fibrella sp. HMF5335 genome sequencing and assembly.</title>
        <authorList>
            <person name="Kang H."/>
            <person name="Kim H."/>
            <person name="Bae S."/>
            <person name="Joh K."/>
        </authorList>
    </citation>
    <scope>NUCLEOTIDE SEQUENCE</scope>
    <source>
        <strain evidence="5">HMF5335</strain>
    </source>
</reference>
<accession>A0A939GM68</accession>
<dbReference type="SMART" id="SM00850">
    <property type="entry name" value="LytTR"/>
    <property type="match status" value="1"/>
</dbReference>
<dbReference type="InterPro" id="IPR007492">
    <property type="entry name" value="LytTR_DNA-bd_dom"/>
</dbReference>
<dbReference type="GO" id="GO:0000156">
    <property type="term" value="F:phosphorelay response regulator activity"/>
    <property type="evidence" value="ECO:0007669"/>
    <property type="project" value="InterPro"/>
</dbReference>
<dbReference type="Gene3D" id="2.40.50.1020">
    <property type="entry name" value="LytTr DNA-binding domain"/>
    <property type="match status" value="1"/>
</dbReference>
<dbReference type="EMBL" id="JAFMYV010000011">
    <property type="protein sequence ID" value="MBO0938943.1"/>
    <property type="molecule type" value="Genomic_DNA"/>
</dbReference>
<dbReference type="SMART" id="SM00448">
    <property type="entry name" value="REC"/>
    <property type="match status" value="1"/>
</dbReference>
<dbReference type="SUPFAM" id="SSF52172">
    <property type="entry name" value="CheY-like"/>
    <property type="match status" value="1"/>
</dbReference>
<comment type="caution">
    <text evidence="5">The sequence shown here is derived from an EMBL/GenBank/DDBJ whole genome shotgun (WGS) entry which is preliminary data.</text>
</comment>
<gene>
    <name evidence="5" type="ORF">J2I47_20490</name>
</gene>
<organism evidence="5 6">
    <name type="scientific">Fibrella rubiginis</name>
    <dbReference type="NCBI Taxonomy" id="2817060"/>
    <lineage>
        <taxon>Bacteria</taxon>
        <taxon>Pseudomonadati</taxon>
        <taxon>Bacteroidota</taxon>
        <taxon>Cytophagia</taxon>
        <taxon>Cytophagales</taxon>
        <taxon>Spirosomataceae</taxon>
        <taxon>Fibrella</taxon>
    </lineage>
</organism>
<dbReference type="PANTHER" id="PTHR37299">
    <property type="entry name" value="TRANSCRIPTIONAL REGULATOR-RELATED"/>
    <property type="match status" value="1"/>
</dbReference>
<dbReference type="GO" id="GO:0003677">
    <property type="term" value="F:DNA binding"/>
    <property type="evidence" value="ECO:0007669"/>
    <property type="project" value="InterPro"/>
</dbReference>
<protein>
    <submittedName>
        <fullName evidence="5">Response regulator transcription factor</fullName>
    </submittedName>
</protein>
<dbReference type="Pfam" id="PF04397">
    <property type="entry name" value="LytTR"/>
    <property type="match status" value="1"/>
</dbReference>
<evidence type="ECO:0000259" key="4">
    <source>
        <dbReference type="PROSITE" id="PS50930"/>
    </source>
</evidence>
<evidence type="ECO:0000256" key="1">
    <source>
        <dbReference type="PROSITE-ProRule" id="PRU00169"/>
    </source>
</evidence>
<dbReference type="Gene3D" id="3.40.50.2300">
    <property type="match status" value="1"/>
</dbReference>
<dbReference type="Proteomes" id="UP000664034">
    <property type="component" value="Unassembled WGS sequence"/>
</dbReference>
<keyword evidence="6" id="KW-1185">Reference proteome</keyword>
<dbReference type="InterPro" id="IPR001789">
    <property type="entry name" value="Sig_transdc_resp-reg_receiver"/>
</dbReference>
<keyword evidence="1" id="KW-0597">Phosphoprotein</keyword>
<dbReference type="PROSITE" id="PS50930">
    <property type="entry name" value="HTH_LYTTR"/>
    <property type="match status" value="1"/>
</dbReference>
<evidence type="ECO:0000313" key="5">
    <source>
        <dbReference type="EMBL" id="MBO0938943.1"/>
    </source>
</evidence>
<feature type="region of interest" description="Disordered" evidence="2">
    <location>
        <begin position="125"/>
        <end position="145"/>
    </location>
</feature>
<dbReference type="Pfam" id="PF00072">
    <property type="entry name" value="Response_reg"/>
    <property type="match status" value="1"/>
</dbReference>
<feature type="modified residue" description="4-aspartylphosphate" evidence="1">
    <location>
        <position position="57"/>
    </location>
</feature>
<evidence type="ECO:0000256" key="2">
    <source>
        <dbReference type="SAM" id="MobiDB-lite"/>
    </source>
</evidence>
<sequence length="257" mass="29003">MHEPLTCYLVDDEPPAHHILSKFIGRVPYLKLLGQSLDPFEGLEQVQTLKPDVLFLDVEMPDLSGVAFLKTMPLPHPVVVMVTASPQFAAETYNFESVTHYLLKPVGFDKFTEAVNRITKRLGYAPDGAGAEPPTSNNPVQPQAAVDPREKVPYFLVKEDKKLIRVAPEDIVFAEGMKDYLKLHLTTRTLVTHMTMTKLEDMLPPTQFLRVSRSYIVRRQAIKEIDGNQITTLDGRKLGIGVTYRDAVMKELKKNMI</sequence>
<feature type="domain" description="HTH LytTR-type" evidence="4">
    <location>
        <begin position="155"/>
        <end position="254"/>
    </location>
</feature>
<dbReference type="RefSeq" id="WP_207366472.1">
    <property type="nucleotide sequence ID" value="NZ_JAFMYV010000011.1"/>
</dbReference>
<proteinExistence type="predicted"/>
<evidence type="ECO:0000313" key="6">
    <source>
        <dbReference type="Proteomes" id="UP000664034"/>
    </source>
</evidence>
<dbReference type="PROSITE" id="PS50110">
    <property type="entry name" value="RESPONSE_REGULATORY"/>
    <property type="match status" value="1"/>
</dbReference>
<name>A0A939GM68_9BACT</name>
<feature type="domain" description="Response regulatory" evidence="3">
    <location>
        <begin position="6"/>
        <end position="119"/>
    </location>
</feature>
<dbReference type="InterPro" id="IPR046947">
    <property type="entry name" value="LytR-like"/>
</dbReference>
<dbReference type="PANTHER" id="PTHR37299:SF1">
    <property type="entry name" value="STAGE 0 SPORULATION PROTEIN A HOMOLOG"/>
    <property type="match status" value="1"/>
</dbReference>
<dbReference type="InterPro" id="IPR011006">
    <property type="entry name" value="CheY-like_superfamily"/>
</dbReference>
<dbReference type="AlphaFoldDB" id="A0A939GM68"/>
<evidence type="ECO:0000259" key="3">
    <source>
        <dbReference type="PROSITE" id="PS50110"/>
    </source>
</evidence>